<protein>
    <submittedName>
        <fullName evidence="1">Uncharacterized protein</fullName>
    </submittedName>
</protein>
<dbReference type="AlphaFoldDB" id="A0A6M5YGF0"/>
<dbReference type="KEGG" id="ftj:FTUN_0632"/>
<evidence type="ECO:0000313" key="1">
    <source>
        <dbReference type="EMBL" id="QJW93129.1"/>
    </source>
</evidence>
<gene>
    <name evidence="1" type="ORF">FTUN_0632</name>
</gene>
<dbReference type="RefSeq" id="WP_171469391.1">
    <property type="nucleotide sequence ID" value="NZ_CP053452.2"/>
</dbReference>
<accession>A0A6M5YGF0</accession>
<name>A0A6M5YGF0_9BACT</name>
<sequence>MSANEQCGVTTPPTRTVTVTITEGHVAVLAPAIGGLDSVLTHRTRTFEPGGPFGWREVEQMVSLYDFDLKNRLIFPAGLLGRVQRVLEEKGYAVVVRDLRSTNKHMKLAPDVEYLFASEERNLLGAVALHPQGRIEVANDAEALESSVAVMEGFPGAGFTVAVPTRSDAWRVWRHFSERLGENVGLVTSGVHKNAPRVLVGTPASLTPNTVHRPDVLLLPFAERSTGECFVDTAIGTQFRRVYAFVRHPERPDRFTRLRLEQLAGSVIVRCRPSRKRVRVVVLDVPDIGVPSHVMTELERKHAWYWTNPVRNKVIAAVALGLLQRDPKFLQKVGLKTVAMKTVRKVAILVECPLHGRELVKFLPDRTLLTLHTTAKETTESVIVTESYAAENTLNADVWIRATGTGWPMRVKEFPPHSTEDSQEVLLVDFRDGFSTETARLARQRENQYRRQGMEMATEGTAR</sequence>
<evidence type="ECO:0000313" key="2">
    <source>
        <dbReference type="Proteomes" id="UP000503447"/>
    </source>
</evidence>
<organism evidence="1 2">
    <name type="scientific">Frigoriglobus tundricola</name>
    <dbReference type="NCBI Taxonomy" id="2774151"/>
    <lineage>
        <taxon>Bacteria</taxon>
        <taxon>Pseudomonadati</taxon>
        <taxon>Planctomycetota</taxon>
        <taxon>Planctomycetia</taxon>
        <taxon>Gemmatales</taxon>
        <taxon>Gemmataceae</taxon>
        <taxon>Frigoriglobus</taxon>
    </lineage>
</organism>
<dbReference type="EMBL" id="CP053452">
    <property type="protein sequence ID" value="QJW93129.1"/>
    <property type="molecule type" value="Genomic_DNA"/>
</dbReference>
<keyword evidence="2" id="KW-1185">Reference proteome</keyword>
<dbReference type="Proteomes" id="UP000503447">
    <property type="component" value="Chromosome"/>
</dbReference>
<reference evidence="2" key="1">
    <citation type="submission" date="2020-05" db="EMBL/GenBank/DDBJ databases">
        <title>Frigoriglobus tundricola gen. nov., sp. nov., a psychrotolerant cellulolytic planctomycete of the family Gemmataceae with two divergent copies of 16S rRNA gene.</title>
        <authorList>
            <person name="Kulichevskaya I.S."/>
            <person name="Ivanova A.A."/>
            <person name="Naumoff D.G."/>
            <person name="Beletsky A.V."/>
            <person name="Rijpstra W.I.C."/>
            <person name="Sinninghe Damste J.S."/>
            <person name="Mardanov A.V."/>
            <person name="Ravin N.V."/>
            <person name="Dedysh S.N."/>
        </authorList>
    </citation>
    <scope>NUCLEOTIDE SEQUENCE [LARGE SCALE GENOMIC DNA]</scope>
    <source>
        <strain evidence="2">PL17</strain>
    </source>
</reference>
<proteinExistence type="predicted"/>